<sequence length="163" mass="18059">MTLIAIDGPAGAGKTTLAAKLERDFAANKSVTVIHMDDLYAGWLNALDANLTARLDEIVQAHNAQRDITIDIFNWASMSFDSTRTIHASELLIIEGVGAGQRIVRQGGAKLYWLDIEPSVGLARVLARDGVEIQTQMKQWQIDQDLHFSRDLTRNYADHILTS</sequence>
<protein>
    <submittedName>
        <fullName evidence="3">Unannotated protein</fullName>
    </submittedName>
</protein>
<dbReference type="EMBL" id="CAFBRZ010000104">
    <property type="protein sequence ID" value="CAB5161231.1"/>
    <property type="molecule type" value="Genomic_DNA"/>
</dbReference>
<dbReference type="InterPro" id="IPR027417">
    <property type="entry name" value="P-loop_NTPase"/>
</dbReference>
<evidence type="ECO:0000313" key="2">
    <source>
        <dbReference type="EMBL" id="CAB4793567.1"/>
    </source>
</evidence>
<dbReference type="Gene3D" id="3.40.50.300">
    <property type="entry name" value="P-loop containing nucleotide triphosphate hydrolases"/>
    <property type="match status" value="1"/>
</dbReference>
<dbReference type="SUPFAM" id="SSF52540">
    <property type="entry name" value="P-loop containing nucleoside triphosphate hydrolases"/>
    <property type="match status" value="1"/>
</dbReference>
<evidence type="ECO:0000313" key="1">
    <source>
        <dbReference type="EMBL" id="CAB4712737.1"/>
    </source>
</evidence>
<evidence type="ECO:0000313" key="5">
    <source>
        <dbReference type="EMBL" id="CAB5161231.1"/>
    </source>
</evidence>
<gene>
    <name evidence="1" type="ORF">UFOPK2655_00844</name>
    <name evidence="2" type="ORF">UFOPK3077_00016</name>
    <name evidence="3" type="ORF">UFOPK3667_00016</name>
    <name evidence="4" type="ORF">UFOPK3903_00783</name>
    <name evidence="5" type="ORF">UFOPK4444_01304</name>
</gene>
<proteinExistence type="predicted"/>
<name>A0A6J7GW91_9ZZZZ</name>
<dbReference type="EMBL" id="CAFAAS010000001">
    <property type="protein sequence ID" value="CAB4793567.1"/>
    <property type="molecule type" value="Genomic_DNA"/>
</dbReference>
<dbReference type="EMBL" id="CAEZYE010000041">
    <property type="protein sequence ID" value="CAB4712737.1"/>
    <property type="molecule type" value="Genomic_DNA"/>
</dbReference>
<organism evidence="3">
    <name type="scientific">freshwater metagenome</name>
    <dbReference type="NCBI Taxonomy" id="449393"/>
    <lineage>
        <taxon>unclassified sequences</taxon>
        <taxon>metagenomes</taxon>
        <taxon>ecological metagenomes</taxon>
    </lineage>
</organism>
<evidence type="ECO:0000313" key="3">
    <source>
        <dbReference type="EMBL" id="CAB4911058.1"/>
    </source>
</evidence>
<accession>A0A6J7GW91</accession>
<dbReference type="AlphaFoldDB" id="A0A6J7GW91"/>
<evidence type="ECO:0000313" key="4">
    <source>
        <dbReference type="EMBL" id="CAB4975099.1"/>
    </source>
</evidence>
<dbReference type="EMBL" id="CAFBOD010000007">
    <property type="protein sequence ID" value="CAB4975099.1"/>
    <property type="molecule type" value="Genomic_DNA"/>
</dbReference>
<dbReference type="EMBL" id="CAFBMU010000001">
    <property type="protein sequence ID" value="CAB4911058.1"/>
    <property type="molecule type" value="Genomic_DNA"/>
</dbReference>
<reference evidence="3" key="1">
    <citation type="submission" date="2020-05" db="EMBL/GenBank/DDBJ databases">
        <authorList>
            <person name="Chiriac C."/>
            <person name="Salcher M."/>
            <person name="Ghai R."/>
            <person name="Kavagutti S V."/>
        </authorList>
    </citation>
    <scope>NUCLEOTIDE SEQUENCE</scope>
</reference>